<feature type="compositionally biased region" description="Polar residues" evidence="18">
    <location>
        <begin position="798"/>
        <end position="810"/>
    </location>
</feature>
<gene>
    <name evidence="21" type="primary">LOC115472469</name>
</gene>
<dbReference type="GO" id="GO:0005634">
    <property type="term" value="C:nucleus"/>
    <property type="evidence" value="ECO:0007669"/>
    <property type="project" value="UniProtKB-SubCell"/>
</dbReference>
<evidence type="ECO:0000256" key="13">
    <source>
        <dbReference type="ARBA" id="ARBA00023136"/>
    </source>
</evidence>
<dbReference type="Pfam" id="PF01847">
    <property type="entry name" value="VHL"/>
    <property type="match status" value="1"/>
</dbReference>
<dbReference type="InterPro" id="IPR022772">
    <property type="entry name" value="VHL_tumour_suppress_b/a_dom"/>
</dbReference>
<dbReference type="Gene3D" id="3.30.200.20">
    <property type="entry name" value="Phosphorylase Kinase, domain 1"/>
    <property type="match status" value="1"/>
</dbReference>
<protein>
    <recommendedName>
        <fullName evidence="16">von Hippel-Lindau disease tumor suppressor</fullName>
    </recommendedName>
    <alternativeName>
        <fullName evidence="17">pVHL</fullName>
    </alternativeName>
</protein>
<dbReference type="GO" id="GO:0005783">
    <property type="term" value="C:endoplasmic reticulum"/>
    <property type="evidence" value="ECO:0007669"/>
    <property type="project" value="UniProtKB-SubCell"/>
</dbReference>
<dbReference type="Gene3D" id="2.60.40.780">
    <property type="entry name" value="von Hippel-Lindau disease tumour suppressor, beta domain"/>
    <property type="match status" value="1"/>
</dbReference>
<dbReference type="AlphaFoldDB" id="A0A6P7YI80"/>
<dbReference type="GO" id="GO:0004672">
    <property type="term" value="F:protein kinase activity"/>
    <property type="evidence" value="ECO:0007669"/>
    <property type="project" value="InterPro"/>
</dbReference>
<evidence type="ECO:0000256" key="7">
    <source>
        <dbReference type="ARBA" id="ARBA00022475"/>
    </source>
</evidence>
<proteinExistence type="inferred from homology"/>
<dbReference type="InterPro" id="IPR037140">
    <property type="entry name" value="VHL_beta_dom_sf"/>
</dbReference>
<evidence type="ECO:0000259" key="19">
    <source>
        <dbReference type="PROSITE" id="PS50011"/>
    </source>
</evidence>
<keyword evidence="20" id="KW-1185">Reference proteome</keyword>
<keyword evidence="14" id="KW-0539">Nucleus</keyword>
<dbReference type="Gene3D" id="1.10.533.10">
    <property type="entry name" value="Death Domain, Fas"/>
    <property type="match status" value="1"/>
</dbReference>
<keyword evidence="11" id="KW-0256">Endoplasmic reticulum</keyword>
<accession>A0A6P7YI80</accession>
<dbReference type="RefSeq" id="XP_030062619.1">
    <property type="nucleotide sequence ID" value="XM_030206759.1"/>
</dbReference>
<evidence type="ECO:0000256" key="15">
    <source>
        <dbReference type="ARBA" id="ARBA00059036"/>
    </source>
</evidence>
<dbReference type="InterPro" id="IPR024053">
    <property type="entry name" value="VHL_beta_dom"/>
</dbReference>
<dbReference type="InterPro" id="IPR011009">
    <property type="entry name" value="Kinase-like_dom_sf"/>
</dbReference>
<evidence type="ECO:0000256" key="16">
    <source>
        <dbReference type="ARBA" id="ARBA00072532"/>
    </source>
</evidence>
<dbReference type="InterPro" id="IPR011029">
    <property type="entry name" value="DEATH-like_dom_sf"/>
</dbReference>
<evidence type="ECO:0000256" key="5">
    <source>
        <dbReference type="ARBA" id="ARBA00004906"/>
    </source>
</evidence>
<evidence type="ECO:0000256" key="9">
    <source>
        <dbReference type="ARBA" id="ARBA00022741"/>
    </source>
</evidence>
<feature type="domain" description="Protein kinase" evidence="19">
    <location>
        <begin position="401"/>
        <end position="662"/>
    </location>
</feature>
<dbReference type="Gene3D" id="1.10.510.10">
    <property type="entry name" value="Transferase(Phosphotransferase) domain 1"/>
    <property type="match status" value="1"/>
</dbReference>
<dbReference type="CDD" id="cd05468">
    <property type="entry name" value="pVHL"/>
    <property type="match status" value="1"/>
</dbReference>
<dbReference type="SUPFAM" id="SSF56112">
    <property type="entry name" value="Protein kinase-like (PK-like)"/>
    <property type="match status" value="1"/>
</dbReference>
<dbReference type="FunFam" id="1.10.533.10:FF:000030">
    <property type="entry name" value="Interleukin-1 receptor-associated kinase-like 2"/>
    <property type="match status" value="1"/>
</dbReference>
<evidence type="ECO:0000256" key="3">
    <source>
        <dbReference type="ARBA" id="ARBA00004240"/>
    </source>
</evidence>
<dbReference type="SUPFAM" id="SSF49468">
    <property type="entry name" value="VHL"/>
    <property type="match status" value="1"/>
</dbReference>
<evidence type="ECO:0000256" key="2">
    <source>
        <dbReference type="ARBA" id="ARBA00004202"/>
    </source>
</evidence>
<dbReference type="KEGG" id="muo:115472469"/>
<dbReference type="PANTHER" id="PTHR27001:SF934">
    <property type="entry name" value="INTERLEUKIN-1 RECEPTOR-ASSOCIATED KINASE-LIKE 2"/>
    <property type="match status" value="1"/>
</dbReference>
<evidence type="ECO:0000256" key="1">
    <source>
        <dbReference type="ARBA" id="ARBA00004123"/>
    </source>
</evidence>
<evidence type="ECO:0000256" key="11">
    <source>
        <dbReference type="ARBA" id="ARBA00022824"/>
    </source>
</evidence>
<comment type="similarity">
    <text evidence="6">Belongs to the VHL family.</text>
</comment>
<sequence>MPQPGSSWLRSVDCSQPLNAVFRNRTQRTVKPIWINYKGEPQPYSLLQPGTNLPMSTFRGHPWVFRDAETDDALLANNQKLFLPSGNVNGQPSFANITLPVYSLKERCLQIIRSLVKPEDYRKLDIVRSLFEDLEDHPDVRKDLQCLGLELREEARRGRLIRRRLRDSARAVTHRSPNGRRKSTPGYRAAAEGAASRVGMALSGAVSDSVSMLELPPLVLEDFCQIMDCLNDWDWMRFASYLITDQIELRKIKSLEKCGISITRELMWCWGQRLHTVQELLELLDKLELHRAKDVILKWRSFPSYQTSAEATRNGTGSLLCAGSRSEFTALDSTNAEYASCTLPHPPFPPWDLLRSLDSSHSSDPPEQHIIRTPLQETRPKIPSCSLLWTLQEVKQATDNFSARNKLNDGAVSDVYRGHRVNREFAIKRLKELDSTFQVVNTELQICFRCCHRNLLKLLGFCEEGDSQYLIYQYMPNGSLDKALHCQKDAAILPWVKRVNIALGVLRAVQHLHTNEILHGNIKSASVLLDENFTPKLANSGCRFSMVEKKSQYTVMNTKAVKAYHAYLPEEFLRSRQLTERIDIFSCGIVLAELLTGLKCLEKGRHPECLKDLVLDEMQKAKAVFHAEKMPKEQVAEELAAKELSLRYLEKKAGHLSENAAIRFATAVCLCLCKKKLLLLEVCDMMEEVEHEIREQNSESASGAMSASVNTPEETEVQDFSVSIQKSMPISSNQSEWGTKMRKSIPCESDESAISTFNPAAPTCHLSPNGSASPESCVFPPIQYNAKVCADDAGDRAVSQSFPDVTSPSTEVKADNAKGSPEV</sequence>
<dbReference type="InParanoid" id="A0A6P7YI80"/>
<dbReference type="InterPro" id="IPR000488">
    <property type="entry name" value="Death_dom"/>
</dbReference>
<evidence type="ECO:0000256" key="18">
    <source>
        <dbReference type="SAM" id="MobiDB-lite"/>
    </source>
</evidence>
<dbReference type="Pfam" id="PF00531">
    <property type="entry name" value="Death"/>
    <property type="match status" value="1"/>
</dbReference>
<dbReference type="FunFam" id="1.10.750.10:FF:000001">
    <property type="entry name" value="von Hippel-Lindau disease tumor suppressor"/>
    <property type="match status" value="1"/>
</dbReference>
<name>A0A6P7YI80_9AMPH</name>
<dbReference type="InterPro" id="IPR024048">
    <property type="entry name" value="VHL_alpha_dom"/>
</dbReference>
<keyword evidence="12" id="KW-0067">ATP-binding</keyword>
<keyword evidence="10" id="KW-0833">Ubl conjugation pathway</keyword>
<comment type="function">
    <text evidence="15">Involved in the ubiquitination and subsequent proteasomal degradation via the von Hippel-Lindau ubiquitination complex. Seems to act as a target recruitment subunit in the E3 ubiquitin ligase complex and recruits hydroxylated hypoxia-inducible factor (HIF) under normoxic conditions. Involved in transcriptional repression through interaction with HIF1A, HIF1AN and histone deacetylases. Ubiquitinates, in an oxygen-responsive manner, ADRB2. Acts as a negative regulator of mTORC1 by promoting ubiquitination and degradation of RPTOR.</text>
</comment>
<dbReference type="InterPro" id="IPR000719">
    <property type="entry name" value="Prot_kinase_dom"/>
</dbReference>
<dbReference type="PROSITE" id="PS50011">
    <property type="entry name" value="PROTEIN_KINASE_DOM"/>
    <property type="match status" value="1"/>
</dbReference>
<dbReference type="GO" id="GO:0005886">
    <property type="term" value="C:plasma membrane"/>
    <property type="evidence" value="ECO:0007669"/>
    <property type="project" value="UniProtKB-SubCell"/>
</dbReference>
<dbReference type="SUPFAM" id="SSF47986">
    <property type="entry name" value="DEATH domain"/>
    <property type="match status" value="1"/>
</dbReference>
<evidence type="ECO:0000256" key="8">
    <source>
        <dbReference type="ARBA" id="ARBA00022490"/>
    </source>
</evidence>
<keyword evidence="7" id="KW-1003">Cell membrane</keyword>
<evidence type="ECO:0000256" key="4">
    <source>
        <dbReference type="ARBA" id="ARBA00004496"/>
    </source>
</evidence>
<dbReference type="Pfam" id="PF00069">
    <property type="entry name" value="Pkinase"/>
    <property type="match status" value="1"/>
</dbReference>
<dbReference type="Pfam" id="PF17211">
    <property type="entry name" value="VHL_C"/>
    <property type="match status" value="1"/>
</dbReference>
<dbReference type="Gene3D" id="1.10.750.10">
    <property type="entry name" value="von Hippel-Lindau disease tumour suppressor, alpha domain"/>
    <property type="match status" value="1"/>
</dbReference>
<keyword evidence="13" id="KW-0472">Membrane</keyword>
<evidence type="ECO:0000313" key="20">
    <source>
        <dbReference type="Proteomes" id="UP000515156"/>
    </source>
</evidence>
<dbReference type="GO" id="GO:0001666">
    <property type="term" value="P:response to hypoxia"/>
    <property type="evidence" value="ECO:0007669"/>
    <property type="project" value="UniProtKB-ARBA"/>
</dbReference>
<keyword evidence="8" id="KW-0963">Cytoplasm</keyword>
<evidence type="ECO:0000256" key="10">
    <source>
        <dbReference type="ARBA" id="ARBA00022786"/>
    </source>
</evidence>
<feature type="region of interest" description="Disordered" evidence="18">
    <location>
        <begin position="795"/>
        <end position="823"/>
    </location>
</feature>
<dbReference type="GO" id="GO:0010468">
    <property type="term" value="P:regulation of gene expression"/>
    <property type="evidence" value="ECO:0007669"/>
    <property type="project" value="UniProtKB-ARBA"/>
</dbReference>
<keyword evidence="9" id="KW-0547">Nucleotide-binding</keyword>
<comment type="pathway">
    <text evidence="5">Protein modification; protein ubiquitination.</text>
</comment>
<reference evidence="21" key="1">
    <citation type="submission" date="2025-08" db="UniProtKB">
        <authorList>
            <consortium name="RefSeq"/>
        </authorList>
    </citation>
    <scope>IDENTIFICATION</scope>
</reference>
<dbReference type="FunCoup" id="A0A6P7YI80">
    <property type="interactions" value="1206"/>
</dbReference>
<dbReference type="GO" id="GO:0005524">
    <property type="term" value="F:ATP binding"/>
    <property type="evidence" value="ECO:0007669"/>
    <property type="project" value="UniProtKB-KW"/>
</dbReference>
<evidence type="ECO:0000313" key="21">
    <source>
        <dbReference type="RefSeq" id="XP_030062619.1"/>
    </source>
</evidence>
<dbReference type="InterPro" id="IPR036208">
    <property type="entry name" value="VHL_sf"/>
</dbReference>
<comment type="subcellular location">
    <subcellularLocation>
        <location evidence="2">Cell membrane</location>
        <topology evidence="2">Peripheral membrane protein</topology>
    </subcellularLocation>
    <subcellularLocation>
        <location evidence="4">Cytoplasm</location>
    </subcellularLocation>
    <subcellularLocation>
        <location evidence="3">Endoplasmic reticulum</location>
    </subcellularLocation>
    <subcellularLocation>
        <location evidence="1">Nucleus</location>
    </subcellularLocation>
</comment>
<dbReference type="FunFam" id="2.60.40.780:FF:000001">
    <property type="entry name" value="von Hippel-Lindau disease tumor suppressor"/>
    <property type="match status" value="1"/>
</dbReference>
<dbReference type="OrthoDB" id="4062651at2759"/>
<dbReference type="GeneID" id="115472469"/>
<dbReference type="GO" id="GO:0007165">
    <property type="term" value="P:signal transduction"/>
    <property type="evidence" value="ECO:0007669"/>
    <property type="project" value="InterPro"/>
</dbReference>
<evidence type="ECO:0000256" key="17">
    <source>
        <dbReference type="ARBA" id="ARBA00080646"/>
    </source>
</evidence>
<feature type="region of interest" description="Disordered" evidence="18">
    <location>
        <begin position="168"/>
        <end position="187"/>
    </location>
</feature>
<evidence type="ECO:0000256" key="6">
    <source>
        <dbReference type="ARBA" id="ARBA00010057"/>
    </source>
</evidence>
<dbReference type="Proteomes" id="UP000515156">
    <property type="component" value="Chromosome 6"/>
</dbReference>
<dbReference type="InterPro" id="IPR037139">
    <property type="entry name" value="VHL_alpha_dom_sf"/>
</dbReference>
<dbReference type="PANTHER" id="PTHR27001">
    <property type="entry name" value="OS01G0253100 PROTEIN"/>
    <property type="match status" value="1"/>
</dbReference>
<evidence type="ECO:0000256" key="12">
    <source>
        <dbReference type="ARBA" id="ARBA00022840"/>
    </source>
</evidence>
<organism evidence="20 21">
    <name type="scientific">Microcaecilia unicolor</name>
    <dbReference type="NCBI Taxonomy" id="1415580"/>
    <lineage>
        <taxon>Eukaryota</taxon>
        <taxon>Metazoa</taxon>
        <taxon>Chordata</taxon>
        <taxon>Craniata</taxon>
        <taxon>Vertebrata</taxon>
        <taxon>Euteleostomi</taxon>
        <taxon>Amphibia</taxon>
        <taxon>Gymnophiona</taxon>
        <taxon>Siphonopidae</taxon>
        <taxon>Microcaecilia</taxon>
    </lineage>
</organism>
<evidence type="ECO:0000256" key="14">
    <source>
        <dbReference type="ARBA" id="ARBA00023242"/>
    </source>
</evidence>